<dbReference type="PANTHER" id="PTHR31900">
    <property type="entry name" value="F-BOX/RNI SUPERFAMILY PROTEIN-RELATED"/>
    <property type="match status" value="1"/>
</dbReference>
<proteinExistence type="predicted"/>
<name>A0A151UCN1_CAJCA</name>
<dbReference type="EMBL" id="CM003603">
    <property type="protein sequence ID" value="KYP77049.1"/>
    <property type="molecule type" value="Genomic_DNA"/>
</dbReference>
<dbReference type="Gramene" id="C.cajan_20697.t">
    <property type="protein sequence ID" value="C.cajan_20697.t.cds1"/>
    <property type="gene ID" value="C.cajan_20697"/>
</dbReference>
<protein>
    <submittedName>
        <fullName evidence="2">F-box protein At4g10400</fullName>
    </submittedName>
</protein>
<dbReference type="Pfam" id="PF00646">
    <property type="entry name" value="F-box"/>
    <property type="match status" value="1"/>
</dbReference>
<dbReference type="SUPFAM" id="SSF52047">
    <property type="entry name" value="RNI-like"/>
    <property type="match status" value="1"/>
</dbReference>
<dbReference type="SUPFAM" id="SSF81383">
    <property type="entry name" value="F-box domain"/>
    <property type="match status" value="1"/>
</dbReference>
<dbReference type="InterPro" id="IPR050232">
    <property type="entry name" value="FBL13/AtMIF1-like"/>
</dbReference>
<gene>
    <name evidence="2" type="ORF">KK1_021316</name>
</gene>
<dbReference type="InterPro" id="IPR053781">
    <property type="entry name" value="F-box_AtFBL13-like"/>
</dbReference>
<reference evidence="2 3" key="1">
    <citation type="journal article" date="2012" name="Nat. Biotechnol.">
        <title>Draft genome sequence of pigeonpea (Cajanus cajan), an orphan legume crop of resource-poor farmers.</title>
        <authorList>
            <person name="Varshney R.K."/>
            <person name="Chen W."/>
            <person name="Li Y."/>
            <person name="Bharti A.K."/>
            <person name="Saxena R.K."/>
            <person name="Schlueter J.A."/>
            <person name="Donoghue M.T."/>
            <person name="Azam S."/>
            <person name="Fan G."/>
            <person name="Whaley A.M."/>
            <person name="Farmer A.D."/>
            <person name="Sheridan J."/>
            <person name="Iwata A."/>
            <person name="Tuteja R."/>
            <person name="Penmetsa R.V."/>
            <person name="Wu W."/>
            <person name="Upadhyaya H.D."/>
            <person name="Yang S.P."/>
            <person name="Shah T."/>
            <person name="Saxena K.B."/>
            <person name="Michael T."/>
            <person name="McCombie W.R."/>
            <person name="Yang B."/>
            <person name="Zhang G."/>
            <person name="Yang H."/>
            <person name="Wang J."/>
            <person name="Spillane C."/>
            <person name="Cook D.R."/>
            <person name="May G.D."/>
            <person name="Xu X."/>
            <person name="Jackson S.A."/>
        </authorList>
    </citation>
    <scope>NUCLEOTIDE SEQUENCE [LARGE SCALE GENOMIC DNA]</scope>
    <source>
        <strain evidence="3">cv. Asha</strain>
    </source>
</reference>
<dbReference type="AlphaFoldDB" id="A0A151UCN1"/>
<evidence type="ECO:0000313" key="3">
    <source>
        <dbReference type="Proteomes" id="UP000075243"/>
    </source>
</evidence>
<evidence type="ECO:0000259" key="1">
    <source>
        <dbReference type="Pfam" id="PF00646"/>
    </source>
</evidence>
<dbReference type="InterPro" id="IPR032675">
    <property type="entry name" value="LRR_dom_sf"/>
</dbReference>
<dbReference type="Proteomes" id="UP000075243">
    <property type="component" value="Chromosome 1"/>
</dbReference>
<keyword evidence="3" id="KW-1185">Reference proteome</keyword>
<dbReference type="InterPro" id="IPR036047">
    <property type="entry name" value="F-box-like_dom_sf"/>
</dbReference>
<organism evidence="2 3">
    <name type="scientific">Cajanus cajan</name>
    <name type="common">Pigeon pea</name>
    <name type="synonym">Cajanus indicus</name>
    <dbReference type="NCBI Taxonomy" id="3821"/>
    <lineage>
        <taxon>Eukaryota</taxon>
        <taxon>Viridiplantae</taxon>
        <taxon>Streptophyta</taxon>
        <taxon>Embryophyta</taxon>
        <taxon>Tracheophyta</taxon>
        <taxon>Spermatophyta</taxon>
        <taxon>Magnoliopsida</taxon>
        <taxon>eudicotyledons</taxon>
        <taxon>Gunneridae</taxon>
        <taxon>Pentapetalae</taxon>
        <taxon>rosids</taxon>
        <taxon>fabids</taxon>
        <taxon>Fabales</taxon>
        <taxon>Fabaceae</taxon>
        <taxon>Papilionoideae</taxon>
        <taxon>50 kb inversion clade</taxon>
        <taxon>NPAAA clade</taxon>
        <taxon>indigoferoid/millettioid clade</taxon>
        <taxon>Phaseoleae</taxon>
        <taxon>Cajanus</taxon>
    </lineage>
</organism>
<dbReference type="STRING" id="3821.A0A151UCN1"/>
<accession>A0A151UCN1</accession>
<sequence>MTIEALLDELLCHILSFLSTKEAIATSLLSKRWRFLWTMVPSLHIGCAKPIMEHYKSLKVFLALRRMHTITSFRLKCDSDHECCSHYVEQWILEVAIRKVEQVNISLFRCHISKINVDALFTCTTIVNMKIKGPFEITIPSSVYLPNLKTLRLKVCERFAMKNVRKIISSSPSVELIYMKHNFTKDYFLQLKAVRNYRYLRLYHQNWLYDEVMHYDYDFMSDSMQNCGWLKPEKAKVYVTVHNYMMQAVSYLLKRIHSVEFLSLKYSRDVNPSTFDLPLFENLVELQLFVTKDDPFIMELPAKCPKLQVLEINILDDGQRCRYNISEGVRVHDLSIVPISPVIWLNNWLRDQAIVFLEQ</sequence>
<dbReference type="Gene3D" id="3.80.10.10">
    <property type="entry name" value="Ribonuclease Inhibitor"/>
    <property type="match status" value="1"/>
</dbReference>
<dbReference type="PANTHER" id="PTHR31900:SF34">
    <property type="entry name" value="EMB|CAB62440.1-RELATED"/>
    <property type="match status" value="1"/>
</dbReference>
<feature type="domain" description="F-box" evidence="1">
    <location>
        <begin position="8"/>
        <end position="42"/>
    </location>
</feature>
<dbReference type="OrthoDB" id="1434696at2759"/>
<dbReference type="InterPro" id="IPR001810">
    <property type="entry name" value="F-box_dom"/>
</dbReference>
<dbReference type="Gene3D" id="1.20.1280.50">
    <property type="match status" value="1"/>
</dbReference>
<evidence type="ECO:0000313" key="2">
    <source>
        <dbReference type="EMBL" id="KYP77049.1"/>
    </source>
</evidence>
<dbReference type="CDD" id="cd22160">
    <property type="entry name" value="F-box_AtFBL13-like"/>
    <property type="match status" value="1"/>
</dbReference>